<dbReference type="EMBL" id="VIRS01000009">
    <property type="protein sequence ID" value="TQS44359.1"/>
    <property type="molecule type" value="Genomic_DNA"/>
</dbReference>
<comment type="caution">
    <text evidence="1">The sequence shown here is derived from an EMBL/GenBank/DDBJ whole genome shotgun (WGS) entry which is preliminary data.</text>
</comment>
<dbReference type="AlphaFoldDB" id="A0A545ASQ1"/>
<gene>
    <name evidence="1" type="ORF">FL583_15615</name>
</gene>
<sequence length="103" mass="10993">MHLADIGTDEWWRDCCDRGIVALAAQTYRTGATFQAFDLIDIGVPEPDSPNRWGPRLLAAARAGIVEPVGYGPSKRPTVAKSAARIWRGTALAVRVMDGGAAA</sequence>
<organism evidence="1 2">
    <name type="scientific">Cryptosporangium phraense</name>
    <dbReference type="NCBI Taxonomy" id="2593070"/>
    <lineage>
        <taxon>Bacteria</taxon>
        <taxon>Bacillati</taxon>
        <taxon>Actinomycetota</taxon>
        <taxon>Actinomycetes</taxon>
        <taxon>Cryptosporangiales</taxon>
        <taxon>Cryptosporangiaceae</taxon>
        <taxon>Cryptosporangium</taxon>
    </lineage>
</organism>
<evidence type="ECO:0000313" key="1">
    <source>
        <dbReference type="EMBL" id="TQS44359.1"/>
    </source>
</evidence>
<evidence type="ECO:0000313" key="2">
    <source>
        <dbReference type="Proteomes" id="UP000317982"/>
    </source>
</evidence>
<dbReference type="Proteomes" id="UP000317982">
    <property type="component" value="Unassembled WGS sequence"/>
</dbReference>
<dbReference type="InParanoid" id="A0A545ASQ1"/>
<name>A0A545ASQ1_9ACTN</name>
<accession>A0A545ASQ1</accession>
<reference evidence="1 2" key="1">
    <citation type="submission" date="2019-07" db="EMBL/GenBank/DDBJ databases">
        <title>Cryptosporangium phraense sp. nov., isolated from plant litter.</title>
        <authorList>
            <person name="Suriyachadkun C."/>
        </authorList>
    </citation>
    <scope>NUCLEOTIDE SEQUENCE [LARGE SCALE GENOMIC DNA]</scope>
    <source>
        <strain evidence="1 2">A-T 5661</strain>
    </source>
</reference>
<keyword evidence="2" id="KW-1185">Reference proteome</keyword>
<proteinExistence type="predicted"/>
<protein>
    <submittedName>
        <fullName evidence="1">Uncharacterized protein</fullName>
    </submittedName>
</protein>